<keyword evidence="3" id="KW-1185">Reference proteome</keyword>
<sequence>MAMETDVAAQAASATKISGLADEVQGLIGKLQGGVESTKAIWIGEGQNAFQIGSAELTTQLQKGQAMMQEVSQKTSKTGTGYGTTDHSNAASLGSTGL</sequence>
<evidence type="ECO:0008006" key="4">
    <source>
        <dbReference type="Google" id="ProtNLM"/>
    </source>
</evidence>
<feature type="region of interest" description="Disordered" evidence="1">
    <location>
        <begin position="64"/>
        <end position="98"/>
    </location>
</feature>
<dbReference type="AlphaFoldDB" id="A0A1Y0CGF2"/>
<dbReference type="Gene3D" id="1.10.287.1060">
    <property type="entry name" value="ESAT-6-like"/>
    <property type="match status" value="1"/>
</dbReference>
<dbReference type="InterPro" id="IPR010310">
    <property type="entry name" value="T7SS_ESAT-6-like"/>
</dbReference>
<organism evidence="2 3">
    <name type="scientific">Mycobacterium dioxanotrophicus</name>
    <dbReference type="NCBI Taxonomy" id="482462"/>
    <lineage>
        <taxon>Bacteria</taxon>
        <taxon>Bacillati</taxon>
        <taxon>Actinomycetota</taxon>
        <taxon>Actinomycetes</taxon>
        <taxon>Mycobacteriales</taxon>
        <taxon>Mycobacteriaceae</taxon>
        <taxon>Mycobacterium</taxon>
    </lineage>
</organism>
<evidence type="ECO:0000313" key="2">
    <source>
        <dbReference type="EMBL" id="ART74358.1"/>
    </source>
</evidence>
<evidence type="ECO:0000313" key="3">
    <source>
        <dbReference type="Proteomes" id="UP000195331"/>
    </source>
</evidence>
<dbReference type="InterPro" id="IPR036689">
    <property type="entry name" value="ESAT-6-like_sf"/>
</dbReference>
<dbReference type="OrthoDB" id="4554345at2"/>
<proteinExistence type="predicted"/>
<dbReference type="RefSeq" id="WP_087083613.1">
    <property type="nucleotide sequence ID" value="NZ_CP020811.1"/>
</dbReference>
<dbReference type="Proteomes" id="UP000195331">
    <property type="component" value="Plasmid unnamed2"/>
</dbReference>
<name>A0A1Y0CGF2_9MYCO</name>
<protein>
    <recommendedName>
        <fullName evidence="4">ESAT-6-like protein</fullName>
    </recommendedName>
</protein>
<dbReference type="SUPFAM" id="SSF140453">
    <property type="entry name" value="EsxAB dimer-like"/>
    <property type="match status" value="1"/>
</dbReference>
<gene>
    <name evidence="2" type="ORF">BTO20_37705</name>
</gene>
<dbReference type="KEGG" id="mdx:BTO20_37705"/>
<reference evidence="2 3" key="1">
    <citation type="submission" date="2017-04" db="EMBL/GenBank/DDBJ databases">
        <title>Whole Genome Sequence of 1,4-Dioxane Degrading Bacterium Mycobacterium dioxanotrophicus PH-06.</title>
        <authorList>
            <person name="He Y."/>
        </authorList>
    </citation>
    <scope>NUCLEOTIDE SEQUENCE [LARGE SCALE GENOMIC DNA]</scope>
    <source>
        <strain evidence="2 3">PH-06</strain>
        <plasmid evidence="2 3">unnamed2</plasmid>
    </source>
</reference>
<evidence type="ECO:0000256" key="1">
    <source>
        <dbReference type="SAM" id="MobiDB-lite"/>
    </source>
</evidence>
<dbReference type="Pfam" id="PF06013">
    <property type="entry name" value="WXG100"/>
    <property type="match status" value="1"/>
</dbReference>
<dbReference type="EMBL" id="CP020811">
    <property type="protein sequence ID" value="ART74358.1"/>
    <property type="molecule type" value="Genomic_DNA"/>
</dbReference>
<feature type="compositionally biased region" description="Polar residues" evidence="1">
    <location>
        <begin position="86"/>
        <end position="98"/>
    </location>
</feature>
<accession>A0A1Y0CGF2</accession>
<geneLocation type="plasmid" evidence="2 3">
    <name>unnamed2</name>
</geneLocation>
<keyword evidence="2" id="KW-0614">Plasmid</keyword>